<protein>
    <submittedName>
        <fullName evidence="5">Enolase-phosphatase E1-like</fullName>
    </submittedName>
</protein>
<keyword evidence="1" id="KW-0028">Amino-acid biosynthesis</keyword>
<dbReference type="GO" id="GO:0043874">
    <property type="term" value="F:acireductone synthase activity"/>
    <property type="evidence" value="ECO:0007669"/>
    <property type="project" value="InterPro"/>
</dbReference>
<dbReference type="InterPro" id="IPR023943">
    <property type="entry name" value="Enolase-ppase_E1"/>
</dbReference>
<dbReference type="InParanoid" id="A0A6P6Y3W8"/>
<evidence type="ECO:0000256" key="2">
    <source>
        <dbReference type="ARBA" id="ARBA00022801"/>
    </source>
</evidence>
<gene>
    <name evidence="5" type="primary">LOC113793274</name>
</gene>
<dbReference type="CDD" id="cd01629">
    <property type="entry name" value="HAD_EP"/>
    <property type="match status" value="1"/>
</dbReference>
<sequence>MSGKNQDSVKIKQPKVILCDIEGTTTAITFVKEQLFPYVRAKLRNYLIKTWNTDTTRDDVRLLFEQYHKDLIDHQMLGHEIDNNGTFNIDDVCVYVNWLMDHDRKVGALKQLQGHIWENGYKTGQILGHVYEDVFRCFHRWTSEFNVKIGIYSSGSVLAQKLLFSHSCHGDLTPFISYYFDTNIGPKQSADSYRLITEKIDSSANEILFLTDVSEEAKAAKKSGMMAILLERDGVILSPDDKYAFNFITSFDKILFT</sequence>
<evidence type="ECO:0000313" key="5">
    <source>
        <dbReference type="RefSeq" id="XP_027199084.1"/>
    </source>
</evidence>
<keyword evidence="4" id="KW-1185">Reference proteome</keyword>
<dbReference type="InterPro" id="IPR023214">
    <property type="entry name" value="HAD_sf"/>
</dbReference>
<dbReference type="SFLD" id="SFLDG01129">
    <property type="entry name" value="C1.5:_HAD__Beta-PGM__Phosphata"/>
    <property type="match status" value="1"/>
</dbReference>
<dbReference type="GO" id="GO:0000287">
    <property type="term" value="F:magnesium ion binding"/>
    <property type="evidence" value="ECO:0007669"/>
    <property type="project" value="InterPro"/>
</dbReference>
<dbReference type="AlphaFoldDB" id="A0A6P6Y3W8"/>
<keyword evidence="2" id="KW-0378">Hydrolase</keyword>
<dbReference type="OrthoDB" id="272500at2759"/>
<dbReference type="Proteomes" id="UP000515146">
    <property type="component" value="Unplaced"/>
</dbReference>
<organism evidence="4 5">
    <name type="scientific">Dermatophagoides pteronyssinus</name>
    <name type="common">European house dust mite</name>
    <dbReference type="NCBI Taxonomy" id="6956"/>
    <lineage>
        <taxon>Eukaryota</taxon>
        <taxon>Metazoa</taxon>
        <taxon>Ecdysozoa</taxon>
        <taxon>Arthropoda</taxon>
        <taxon>Chelicerata</taxon>
        <taxon>Arachnida</taxon>
        <taxon>Acari</taxon>
        <taxon>Acariformes</taxon>
        <taxon>Sarcoptiformes</taxon>
        <taxon>Astigmata</taxon>
        <taxon>Psoroptidia</taxon>
        <taxon>Analgoidea</taxon>
        <taxon>Pyroglyphidae</taxon>
        <taxon>Dermatophagoidinae</taxon>
        <taxon>Dermatophagoides</taxon>
    </lineage>
</organism>
<dbReference type="SFLD" id="SFLDF00044">
    <property type="entry name" value="enolase-phosphatase"/>
    <property type="match status" value="1"/>
</dbReference>
<dbReference type="SFLD" id="SFLDG01133">
    <property type="entry name" value="C1.5.4:_Enolase-phosphatase_Li"/>
    <property type="match status" value="1"/>
</dbReference>
<dbReference type="OMA" id="LQGMVWE"/>
<dbReference type="FunCoup" id="A0A6P6Y3W8">
    <property type="interactions" value="1723"/>
</dbReference>
<dbReference type="InterPro" id="IPR036412">
    <property type="entry name" value="HAD-like_sf"/>
</dbReference>
<dbReference type="Gene3D" id="1.10.720.60">
    <property type="match status" value="1"/>
</dbReference>
<dbReference type="NCBIfam" id="TIGR01691">
    <property type="entry name" value="enolase-ppase"/>
    <property type="match status" value="1"/>
</dbReference>
<dbReference type="SUPFAM" id="SSF56784">
    <property type="entry name" value="HAD-like"/>
    <property type="match status" value="1"/>
</dbReference>
<accession>A0A6P6Y3W8</accession>
<dbReference type="PANTHER" id="PTHR20371">
    <property type="entry name" value="ENOLASE-PHOSPHATASE E1"/>
    <property type="match status" value="1"/>
</dbReference>
<keyword evidence="3" id="KW-0486">Methionine biosynthesis</keyword>
<name>A0A6P6Y3W8_DERPT</name>
<dbReference type="RefSeq" id="XP_027199084.1">
    <property type="nucleotide sequence ID" value="XM_027343283.1"/>
</dbReference>
<dbReference type="KEGG" id="dpte:113793274"/>
<dbReference type="Gene3D" id="3.40.50.1000">
    <property type="entry name" value="HAD superfamily/HAD-like"/>
    <property type="match status" value="1"/>
</dbReference>
<evidence type="ECO:0000256" key="1">
    <source>
        <dbReference type="ARBA" id="ARBA00022605"/>
    </source>
</evidence>
<dbReference type="GO" id="GO:0019509">
    <property type="term" value="P:L-methionine salvage from methylthioadenosine"/>
    <property type="evidence" value="ECO:0007669"/>
    <property type="project" value="InterPro"/>
</dbReference>
<dbReference type="SFLD" id="SFLDS00003">
    <property type="entry name" value="Haloacid_Dehalogenase"/>
    <property type="match status" value="1"/>
</dbReference>
<reference evidence="5" key="1">
    <citation type="submission" date="2025-08" db="UniProtKB">
        <authorList>
            <consortium name="RefSeq"/>
        </authorList>
    </citation>
    <scope>IDENTIFICATION</scope>
    <source>
        <strain evidence="5">Airmid</strain>
    </source>
</reference>
<evidence type="ECO:0000256" key="3">
    <source>
        <dbReference type="ARBA" id="ARBA00023167"/>
    </source>
</evidence>
<dbReference type="Pfam" id="PF00702">
    <property type="entry name" value="Hydrolase"/>
    <property type="match status" value="1"/>
</dbReference>
<proteinExistence type="predicted"/>
<evidence type="ECO:0000313" key="4">
    <source>
        <dbReference type="Proteomes" id="UP000515146"/>
    </source>
</evidence>
<dbReference type="PANTHER" id="PTHR20371:SF1">
    <property type="entry name" value="ENOLASE-PHOSPHATASE E1"/>
    <property type="match status" value="1"/>
</dbReference>